<gene>
    <name evidence="2" type="ORF">NCTC11085_02224</name>
</gene>
<organism evidence="2 3">
    <name type="scientific">Streptococcus sanguinis</name>
    <dbReference type="NCBI Taxonomy" id="1305"/>
    <lineage>
        <taxon>Bacteria</taxon>
        <taxon>Bacillati</taxon>
        <taxon>Bacillota</taxon>
        <taxon>Bacilli</taxon>
        <taxon>Lactobacillales</taxon>
        <taxon>Streptococcaceae</taxon>
        <taxon>Streptococcus</taxon>
    </lineage>
</organism>
<evidence type="ECO:0000313" key="3">
    <source>
        <dbReference type="Proteomes" id="UP000249623"/>
    </source>
</evidence>
<keyword evidence="1" id="KW-0812">Transmembrane</keyword>
<feature type="transmembrane region" description="Helical" evidence="1">
    <location>
        <begin position="12"/>
        <end position="29"/>
    </location>
</feature>
<evidence type="ECO:0000256" key="1">
    <source>
        <dbReference type="SAM" id="Phobius"/>
    </source>
</evidence>
<accession>A0A2X3XNY7</accession>
<protein>
    <submittedName>
        <fullName evidence="2">Uncharacterized protein</fullName>
    </submittedName>
</protein>
<dbReference type="Proteomes" id="UP000249623">
    <property type="component" value="Chromosome 1"/>
</dbReference>
<name>A0A2X3XNY7_STRSA</name>
<dbReference type="EMBL" id="LS483346">
    <property type="protein sequence ID" value="SQF36362.1"/>
    <property type="molecule type" value="Genomic_DNA"/>
</dbReference>
<keyword evidence="1" id="KW-1133">Transmembrane helix</keyword>
<dbReference type="AlphaFoldDB" id="A0A2X3XNY7"/>
<reference evidence="2 3" key="1">
    <citation type="submission" date="2018-06" db="EMBL/GenBank/DDBJ databases">
        <authorList>
            <consortium name="Pathogen Informatics"/>
            <person name="Doyle S."/>
        </authorList>
    </citation>
    <scope>NUCLEOTIDE SEQUENCE [LARGE SCALE GENOMIC DNA]</scope>
    <source>
        <strain evidence="2 3">NCTC11085</strain>
    </source>
</reference>
<evidence type="ECO:0000313" key="2">
    <source>
        <dbReference type="EMBL" id="SQF36362.1"/>
    </source>
</evidence>
<sequence length="146" mass="16627">MEEKLFNKKFVWSILGGIAAVALVVYLIIINSAGGVTNLGNSLDGTYYVYHRQSNTVIEDNTLKIDGKIALFKDAYSTKYGDESEGDMWRVDTEKQVIEVQETNLHEYPYVLKGGVLTFNNDSYVKEGSEIYKKAKKMSEWDYEND</sequence>
<proteinExistence type="predicted"/>
<keyword evidence="1" id="KW-0472">Membrane</keyword>